<dbReference type="InterPro" id="IPR000719">
    <property type="entry name" value="Prot_kinase_dom"/>
</dbReference>
<dbReference type="Gene3D" id="3.30.200.20">
    <property type="entry name" value="Phosphorylase Kinase, domain 1"/>
    <property type="match status" value="1"/>
</dbReference>
<evidence type="ECO:0000256" key="12">
    <source>
        <dbReference type="ARBA" id="ARBA00033194"/>
    </source>
</evidence>
<keyword evidence="9" id="KW-0418">Kinase</keyword>
<dbReference type="InterPro" id="IPR008266">
    <property type="entry name" value="Tyr_kinase_AS"/>
</dbReference>
<dbReference type="PANTHER" id="PTHR47634">
    <property type="entry name" value="PROTEIN KINASE DOMAIN-CONTAINING PROTEIN-RELATED"/>
    <property type="match status" value="1"/>
</dbReference>
<dbReference type="RefSeq" id="XP_069202467.1">
    <property type="nucleotide sequence ID" value="XM_069343913.1"/>
</dbReference>
<reference evidence="18 19" key="1">
    <citation type="submission" date="2024-07" db="EMBL/GenBank/DDBJ databases">
        <title>Draft sequence of the Neodothiora populina.</title>
        <authorList>
            <person name="Drown D.D."/>
            <person name="Schuette U.S."/>
            <person name="Buechlein A.B."/>
            <person name="Rusch D.R."/>
            <person name="Winton L.W."/>
            <person name="Adams G.A."/>
        </authorList>
    </citation>
    <scope>NUCLEOTIDE SEQUENCE [LARGE SCALE GENOMIC DNA]</scope>
    <source>
        <strain evidence="18 19">CPC 39397</strain>
    </source>
</reference>
<evidence type="ECO:0000256" key="16">
    <source>
        <dbReference type="SAM" id="MobiDB-lite"/>
    </source>
</evidence>
<dbReference type="Proteomes" id="UP001562354">
    <property type="component" value="Unassembled WGS sequence"/>
</dbReference>
<keyword evidence="7" id="KW-0808">Transferase</keyword>
<sequence>MGLLSFARERVGSKKATSSTTSLIDNRKRSSNGSFDSNTRTPKKRQADKFYTVQIGDVYHRGRYIVRGHLGSGRYATVWLVKDTRLNEHFALKILNSDFYNGKHELFELEVMQRISQVSSSSAHPGKDHVAQMVDHFELSGPSGRHVCMIFDLLGASIAKQATQVQMQRLPYRALKQIMRQLLEALDFAYAECGIIHTDISPSNICIELAEAPAAVAAAKVDSAGEVELKTPLLSEEPKVNVRLNDFGIACFTDRHLTDEISPPLLRAPEVTLGAPWDSKVDIFNLGALLLQFLTGQLPFAGRGENNAAGCAESDRLSQLFASFGGEPDIVIDNADRAEEFAKNGVDLQRKRTHSGYTALEQFVAEHTSDPGSSPGLPADEVYKACDLLRRMLATDPRIREPAGRLLSHPWLANG</sequence>
<name>A0ABR3PJ75_9PEZI</name>
<comment type="function">
    <text evidence="1">Component of the EKC/KEOPS complex that is required for the formation of a threonylcarbamoyl group on adenosine at position 37 (t(6)A37) in tRNAs that read codons beginning with adenine. The complex is probably involved in the transfer of the threonylcarbamoyl moiety of threonylcarbamoyl-AMP (TC-AMP) to the N6 group of A37. BUD32 has ATPase activity in the context of the EKC/KEOPS complex and likely plays a supporting role to the catalytic subunit KAE1. The EKC/KEOPS complex also promotes both telomere uncapping and telomere elongation. The complex is required for efficient recruitment of transcriptional coactivators.</text>
</comment>
<dbReference type="Gene3D" id="1.10.510.10">
    <property type="entry name" value="Transferase(Phosphotransferase) domain 1"/>
    <property type="match status" value="1"/>
</dbReference>
<dbReference type="EC" id="2.7.11.1" evidence="3"/>
<protein>
    <recommendedName>
        <fullName evidence="5">EKC/KEOPS complex subunit BUD32</fullName>
        <ecNumber evidence="3">2.7.11.1</ecNumber>
    </recommendedName>
    <alternativeName>
        <fullName evidence="11 12">Atypical Serine/threonine protein kinase BUD32</fullName>
    </alternativeName>
    <alternativeName>
        <fullName evidence="4">EKC/KEOPS complex subunit bud32</fullName>
    </alternativeName>
</protein>
<dbReference type="SUPFAM" id="SSF56112">
    <property type="entry name" value="Protein kinase-like (PK-like)"/>
    <property type="match status" value="1"/>
</dbReference>
<evidence type="ECO:0000256" key="2">
    <source>
        <dbReference type="ARBA" id="ARBA00011534"/>
    </source>
</evidence>
<proteinExistence type="predicted"/>
<evidence type="ECO:0000256" key="6">
    <source>
        <dbReference type="ARBA" id="ARBA00022527"/>
    </source>
</evidence>
<dbReference type="InterPro" id="IPR051334">
    <property type="entry name" value="SRPK"/>
</dbReference>
<dbReference type="PANTHER" id="PTHR47634:SF9">
    <property type="entry name" value="PROTEIN KINASE DOMAIN-CONTAINING PROTEIN-RELATED"/>
    <property type="match status" value="1"/>
</dbReference>
<evidence type="ECO:0000256" key="5">
    <source>
        <dbReference type="ARBA" id="ARBA00019973"/>
    </source>
</evidence>
<dbReference type="PROSITE" id="PS00109">
    <property type="entry name" value="PROTEIN_KINASE_TYR"/>
    <property type="match status" value="1"/>
</dbReference>
<evidence type="ECO:0000256" key="7">
    <source>
        <dbReference type="ARBA" id="ARBA00022679"/>
    </source>
</evidence>
<dbReference type="PROSITE" id="PS50011">
    <property type="entry name" value="PROTEIN_KINASE_DOM"/>
    <property type="match status" value="1"/>
</dbReference>
<feature type="domain" description="Protein kinase" evidence="17">
    <location>
        <begin position="64"/>
        <end position="412"/>
    </location>
</feature>
<evidence type="ECO:0000256" key="1">
    <source>
        <dbReference type="ARBA" id="ARBA00003747"/>
    </source>
</evidence>
<evidence type="ECO:0000256" key="15">
    <source>
        <dbReference type="PROSITE-ProRule" id="PRU10141"/>
    </source>
</evidence>
<gene>
    <name evidence="18" type="ORF">AAFC00_004295</name>
</gene>
<dbReference type="PROSITE" id="PS00107">
    <property type="entry name" value="PROTEIN_KINASE_ATP"/>
    <property type="match status" value="1"/>
</dbReference>
<dbReference type="EMBL" id="JBFMKM010000005">
    <property type="protein sequence ID" value="KAL1306194.1"/>
    <property type="molecule type" value="Genomic_DNA"/>
</dbReference>
<evidence type="ECO:0000313" key="18">
    <source>
        <dbReference type="EMBL" id="KAL1306194.1"/>
    </source>
</evidence>
<dbReference type="GeneID" id="95977995"/>
<evidence type="ECO:0000256" key="10">
    <source>
        <dbReference type="ARBA" id="ARBA00022840"/>
    </source>
</evidence>
<keyword evidence="19" id="KW-1185">Reference proteome</keyword>
<keyword evidence="6" id="KW-0723">Serine/threonine-protein kinase</keyword>
<evidence type="ECO:0000256" key="14">
    <source>
        <dbReference type="ARBA" id="ARBA00048679"/>
    </source>
</evidence>
<dbReference type="InterPro" id="IPR017441">
    <property type="entry name" value="Protein_kinase_ATP_BS"/>
</dbReference>
<evidence type="ECO:0000259" key="17">
    <source>
        <dbReference type="PROSITE" id="PS50011"/>
    </source>
</evidence>
<feature type="binding site" evidence="15">
    <location>
        <position position="93"/>
    </location>
    <ligand>
        <name>ATP</name>
        <dbReference type="ChEBI" id="CHEBI:30616"/>
    </ligand>
</feature>
<dbReference type="Pfam" id="PF00069">
    <property type="entry name" value="Pkinase"/>
    <property type="match status" value="1"/>
</dbReference>
<dbReference type="InterPro" id="IPR011009">
    <property type="entry name" value="Kinase-like_dom_sf"/>
</dbReference>
<evidence type="ECO:0000256" key="4">
    <source>
        <dbReference type="ARBA" id="ARBA00013948"/>
    </source>
</evidence>
<feature type="compositionally biased region" description="Polar residues" evidence="16">
    <location>
        <begin position="31"/>
        <end position="40"/>
    </location>
</feature>
<evidence type="ECO:0000256" key="3">
    <source>
        <dbReference type="ARBA" id="ARBA00012513"/>
    </source>
</evidence>
<accession>A0ABR3PJ75</accession>
<evidence type="ECO:0000256" key="13">
    <source>
        <dbReference type="ARBA" id="ARBA00047899"/>
    </source>
</evidence>
<organism evidence="18 19">
    <name type="scientific">Neodothiora populina</name>
    <dbReference type="NCBI Taxonomy" id="2781224"/>
    <lineage>
        <taxon>Eukaryota</taxon>
        <taxon>Fungi</taxon>
        <taxon>Dikarya</taxon>
        <taxon>Ascomycota</taxon>
        <taxon>Pezizomycotina</taxon>
        <taxon>Dothideomycetes</taxon>
        <taxon>Dothideomycetidae</taxon>
        <taxon>Dothideales</taxon>
        <taxon>Dothioraceae</taxon>
        <taxon>Neodothiora</taxon>
    </lineage>
</organism>
<comment type="subunit">
    <text evidence="2">Component of the EKC/KEOPS complex composed of at least BUD32, CGI121, GON7, KAE1 and PCC1; the whole complex dimerizes.</text>
</comment>
<evidence type="ECO:0000256" key="8">
    <source>
        <dbReference type="ARBA" id="ARBA00022741"/>
    </source>
</evidence>
<comment type="catalytic activity">
    <reaction evidence="13">
        <text>L-threonyl-[protein] + ATP = O-phospho-L-threonyl-[protein] + ADP + H(+)</text>
        <dbReference type="Rhea" id="RHEA:46608"/>
        <dbReference type="Rhea" id="RHEA-COMP:11060"/>
        <dbReference type="Rhea" id="RHEA-COMP:11605"/>
        <dbReference type="ChEBI" id="CHEBI:15378"/>
        <dbReference type="ChEBI" id="CHEBI:30013"/>
        <dbReference type="ChEBI" id="CHEBI:30616"/>
        <dbReference type="ChEBI" id="CHEBI:61977"/>
        <dbReference type="ChEBI" id="CHEBI:456216"/>
        <dbReference type="EC" id="2.7.11.1"/>
    </reaction>
</comment>
<evidence type="ECO:0000256" key="11">
    <source>
        <dbReference type="ARBA" id="ARBA00030980"/>
    </source>
</evidence>
<feature type="region of interest" description="Disordered" evidence="16">
    <location>
        <begin position="17"/>
        <end position="43"/>
    </location>
</feature>
<keyword evidence="10 15" id="KW-0067">ATP-binding</keyword>
<evidence type="ECO:0000256" key="9">
    <source>
        <dbReference type="ARBA" id="ARBA00022777"/>
    </source>
</evidence>
<comment type="caution">
    <text evidence="18">The sequence shown here is derived from an EMBL/GenBank/DDBJ whole genome shotgun (WGS) entry which is preliminary data.</text>
</comment>
<dbReference type="SMART" id="SM00220">
    <property type="entry name" value="S_TKc"/>
    <property type="match status" value="1"/>
</dbReference>
<comment type="catalytic activity">
    <reaction evidence="14">
        <text>L-seryl-[protein] + ATP = O-phospho-L-seryl-[protein] + ADP + H(+)</text>
        <dbReference type="Rhea" id="RHEA:17989"/>
        <dbReference type="Rhea" id="RHEA-COMP:9863"/>
        <dbReference type="Rhea" id="RHEA-COMP:11604"/>
        <dbReference type="ChEBI" id="CHEBI:15378"/>
        <dbReference type="ChEBI" id="CHEBI:29999"/>
        <dbReference type="ChEBI" id="CHEBI:30616"/>
        <dbReference type="ChEBI" id="CHEBI:83421"/>
        <dbReference type="ChEBI" id="CHEBI:456216"/>
        <dbReference type="EC" id="2.7.11.1"/>
    </reaction>
</comment>
<keyword evidence="8 15" id="KW-0547">Nucleotide-binding</keyword>
<evidence type="ECO:0000313" key="19">
    <source>
        <dbReference type="Proteomes" id="UP001562354"/>
    </source>
</evidence>